<sequence>MHNKDEIAKYIAELTHSEIKKLCVQCGKSPDFISKDSVEKAVCSVEVKAMLEKFAKMPNTKIIVEKVQKSIYEYFANHLYSKIGVKYEMIKALETRKCESKMAINAQQRKLCKIYLQKAKMQSVLEIISSEKSSNS</sequence>
<comment type="caution">
    <text evidence="1">The sequence shown here is derived from an EMBL/GenBank/DDBJ whole genome shotgun (WGS) entry which is preliminary data.</text>
</comment>
<organism evidence="1 2">
    <name type="scientific">Helicobacter macacae MIT 99-5501</name>
    <dbReference type="NCBI Taxonomy" id="1357400"/>
    <lineage>
        <taxon>Bacteria</taxon>
        <taxon>Pseudomonadati</taxon>
        <taxon>Campylobacterota</taxon>
        <taxon>Epsilonproteobacteria</taxon>
        <taxon>Campylobacterales</taxon>
        <taxon>Helicobacteraceae</taxon>
        <taxon>Helicobacter</taxon>
    </lineage>
</organism>
<accession>V8C861</accession>
<dbReference type="Proteomes" id="UP000018731">
    <property type="component" value="Unassembled WGS sequence"/>
</dbReference>
<dbReference type="AlphaFoldDB" id="V8C861"/>
<keyword evidence="2" id="KW-1185">Reference proteome</keyword>
<gene>
    <name evidence="1" type="ORF">HMPREF2086_01339</name>
</gene>
<dbReference type="PATRIC" id="fig|1357400.3.peg.1786"/>
<dbReference type="EMBL" id="AZJI01000005">
    <property type="protein sequence ID" value="ETD23534.1"/>
    <property type="molecule type" value="Genomic_DNA"/>
</dbReference>
<evidence type="ECO:0000313" key="2">
    <source>
        <dbReference type="Proteomes" id="UP000018731"/>
    </source>
</evidence>
<dbReference type="HOGENOM" id="CLU_1872589_0_0_7"/>
<name>V8C861_9HELI</name>
<protein>
    <submittedName>
        <fullName evidence="1">Uncharacterized protein</fullName>
    </submittedName>
</protein>
<proteinExistence type="predicted"/>
<dbReference type="RefSeq" id="WP_023928081.1">
    <property type="nucleotide sequence ID" value="NZ_KI669454.1"/>
</dbReference>
<dbReference type="STRING" id="1357400.HMPREF2086_01339"/>
<reference evidence="1 2" key="1">
    <citation type="journal article" date="2014" name="Genome Announc.">
        <title>Draft genome sequences of six enterohepatic helicobacter species isolated from humans and one from rhesus macaques.</title>
        <authorList>
            <person name="Shen Z."/>
            <person name="Sheh A."/>
            <person name="Young S.K."/>
            <person name="Abouelliel A."/>
            <person name="Ward D.V."/>
            <person name="Earl A.M."/>
            <person name="Fox J.G."/>
        </authorList>
    </citation>
    <scope>NUCLEOTIDE SEQUENCE [LARGE SCALE GENOMIC DNA]</scope>
    <source>
        <strain evidence="1 2">MIT 99-5501</strain>
    </source>
</reference>
<evidence type="ECO:0000313" key="1">
    <source>
        <dbReference type="EMBL" id="ETD23534.1"/>
    </source>
</evidence>